<evidence type="ECO:0000259" key="1">
    <source>
        <dbReference type="PROSITE" id="PS50838"/>
    </source>
</evidence>
<dbReference type="Gene3D" id="1.10.10.1210">
    <property type="entry name" value="MAGE homology domain, winged helix WH2 motif"/>
    <property type="match status" value="1"/>
</dbReference>
<evidence type="ECO:0000313" key="2">
    <source>
        <dbReference type="Proteomes" id="UP000046393"/>
    </source>
</evidence>
<dbReference type="AlphaFoldDB" id="A0A0N5A9H9"/>
<dbReference type="PANTHER" id="PTHR11736">
    <property type="entry name" value="MELANOMA-ASSOCIATED ANTIGEN MAGE ANTIGEN"/>
    <property type="match status" value="1"/>
</dbReference>
<dbReference type="GO" id="GO:0005634">
    <property type="term" value="C:nucleus"/>
    <property type="evidence" value="ECO:0007669"/>
    <property type="project" value="TreeGrafter"/>
</dbReference>
<dbReference type="PROSITE" id="PS50838">
    <property type="entry name" value="MAGE"/>
    <property type="match status" value="1"/>
</dbReference>
<dbReference type="InterPro" id="IPR041898">
    <property type="entry name" value="MAGE_WH1"/>
</dbReference>
<proteinExistence type="predicted"/>
<evidence type="ECO:0000313" key="3">
    <source>
        <dbReference type="WBParaSite" id="SMUV_0000075901-mRNA-1"/>
    </source>
</evidence>
<dbReference type="STRING" id="451379.A0A0N5A9H9"/>
<dbReference type="Proteomes" id="UP000046393">
    <property type="component" value="Unplaced"/>
</dbReference>
<dbReference type="Pfam" id="PF01454">
    <property type="entry name" value="MAGE"/>
    <property type="match status" value="1"/>
</dbReference>
<dbReference type="SMART" id="SM01373">
    <property type="entry name" value="MAGE"/>
    <property type="match status" value="1"/>
</dbReference>
<dbReference type="InterPro" id="IPR037445">
    <property type="entry name" value="MAGE"/>
</dbReference>
<dbReference type="InterPro" id="IPR002190">
    <property type="entry name" value="MHD_dom"/>
</dbReference>
<dbReference type="PANTHER" id="PTHR11736:SF14">
    <property type="entry name" value="NSE3 HOMOLOG, SMC5-SMC6 COMPLEX COMPONENT"/>
    <property type="match status" value="1"/>
</dbReference>
<reference evidence="3" key="1">
    <citation type="submission" date="2016-04" db="UniProtKB">
        <authorList>
            <consortium name="WormBaseParasite"/>
        </authorList>
    </citation>
    <scope>IDENTIFICATION</scope>
</reference>
<keyword evidence="2" id="KW-1185">Reference proteome</keyword>
<name>A0A0N5A9H9_9BILA</name>
<dbReference type="WBParaSite" id="SMUV_0000075901-mRNA-1">
    <property type="protein sequence ID" value="SMUV_0000075901-mRNA-1"/>
    <property type="gene ID" value="SMUV_0000075901"/>
</dbReference>
<dbReference type="Gene3D" id="1.10.10.1200">
    <property type="entry name" value="MAGE homology domain, winged helix WH1 motif"/>
    <property type="match status" value="1"/>
</dbReference>
<accession>A0A0N5A9H9</accession>
<organism evidence="2 3">
    <name type="scientific">Syphacia muris</name>
    <dbReference type="NCBI Taxonomy" id="451379"/>
    <lineage>
        <taxon>Eukaryota</taxon>
        <taxon>Metazoa</taxon>
        <taxon>Ecdysozoa</taxon>
        <taxon>Nematoda</taxon>
        <taxon>Chromadorea</taxon>
        <taxon>Rhabditida</taxon>
        <taxon>Spirurina</taxon>
        <taxon>Oxyuridomorpha</taxon>
        <taxon>Oxyuroidea</taxon>
        <taxon>Oxyuridae</taxon>
        <taxon>Syphacia</taxon>
    </lineage>
</organism>
<dbReference type="InterPro" id="IPR041899">
    <property type="entry name" value="MAGE_WH2"/>
</dbReference>
<protein>
    <submittedName>
        <fullName evidence="3">MAGE domain-containing protein</fullName>
    </submittedName>
</protein>
<sequence length="271" mass="30682">MVHEKHSLSQPGKKRTKNLESYFMTQIPSTSAAVSANEETDDADEAMNEYETNELVAVVIQYLLMAQKNKKPVRMNNLKKIFPKTFYKTATKEVLQRAFDEMKKLFGIEVCEVNFEKGVQVIILKNSIADTLSAITGNDVDDKNKMDDVRQGILLATLMYLFMAKKPKSSSLVVTEAALFEFLESMGMHKSLNIDLKKLIEAKPTAEFVSEGWITYEKDSTKYGTETVFYGWGARAEACIDRKKLLELFCEIDGTKPEDWSDHIIAEEASS</sequence>
<feature type="domain" description="MAGE" evidence="1">
    <location>
        <begin position="52"/>
        <end position="267"/>
    </location>
</feature>